<dbReference type="AlphaFoldDB" id="A0A419WPM9"/>
<comment type="caution">
    <text evidence="3">The sequence shown here is derived from an EMBL/GenBank/DDBJ whole genome shotgun (WGS) entry which is preliminary data.</text>
</comment>
<dbReference type="InterPro" id="IPR055768">
    <property type="entry name" value="DUF7344"/>
</dbReference>
<sequence length="182" mass="20247">MSEHEREHELTQAELFDVFSNARRRRTVQYLKRQGGSCDLAPLVEQVAAWENDTEPDDVTRTQRRRVYISLYQTHLPMLEDHGIVDWDPDGHEIDLLPDEEVFEPYLDRHHGSSRAWHRWYAATATVGAVAFAVAALSLGPATTAAAPAVALGVCGVVLALSIAQHVSRRPDLDSPLGLASR</sequence>
<dbReference type="EMBL" id="RAPO01000001">
    <property type="protein sequence ID" value="RKD97367.1"/>
    <property type="molecule type" value="Genomic_DNA"/>
</dbReference>
<gene>
    <name evidence="3" type="ORF">ATJ93_0353</name>
</gene>
<keyword evidence="1" id="KW-0812">Transmembrane</keyword>
<evidence type="ECO:0000259" key="2">
    <source>
        <dbReference type="Pfam" id="PF24035"/>
    </source>
</evidence>
<dbReference type="RefSeq" id="WP_120242914.1">
    <property type="nucleotide sequence ID" value="NZ_RAPO01000001.1"/>
</dbReference>
<keyword evidence="1" id="KW-0472">Membrane</keyword>
<proteinExistence type="predicted"/>
<dbReference type="Proteomes" id="UP000283805">
    <property type="component" value="Unassembled WGS sequence"/>
</dbReference>
<reference evidence="3 4" key="1">
    <citation type="submission" date="2018-09" db="EMBL/GenBank/DDBJ databases">
        <title>Genomic Encyclopedia of Archaeal and Bacterial Type Strains, Phase II (KMG-II): from individual species to whole genera.</title>
        <authorList>
            <person name="Goeker M."/>
        </authorList>
    </citation>
    <scope>NUCLEOTIDE SEQUENCE [LARGE SCALE GENOMIC DNA]</scope>
    <source>
        <strain evidence="3 4">DSM 13151</strain>
    </source>
</reference>
<organism evidence="3 4">
    <name type="scientific">Halopiger aswanensis</name>
    <dbReference type="NCBI Taxonomy" id="148449"/>
    <lineage>
        <taxon>Archaea</taxon>
        <taxon>Methanobacteriati</taxon>
        <taxon>Methanobacteriota</taxon>
        <taxon>Stenosarchaea group</taxon>
        <taxon>Halobacteria</taxon>
        <taxon>Halobacteriales</taxon>
        <taxon>Natrialbaceae</taxon>
        <taxon>Halopiger</taxon>
    </lineage>
</organism>
<feature type="transmembrane region" description="Helical" evidence="1">
    <location>
        <begin position="120"/>
        <end position="139"/>
    </location>
</feature>
<feature type="transmembrane region" description="Helical" evidence="1">
    <location>
        <begin position="145"/>
        <end position="164"/>
    </location>
</feature>
<evidence type="ECO:0000256" key="1">
    <source>
        <dbReference type="SAM" id="Phobius"/>
    </source>
</evidence>
<feature type="domain" description="DUF7344" evidence="2">
    <location>
        <begin position="16"/>
        <end position="93"/>
    </location>
</feature>
<keyword evidence="4" id="KW-1185">Reference proteome</keyword>
<accession>A0A419WPM9</accession>
<evidence type="ECO:0000313" key="3">
    <source>
        <dbReference type="EMBL" id="RKD97367.1"/>
    </source>
</evidence>
<dbReference type="OrthoDB" id="331021at2157"/>
<dbReference type="Pfam" id="PF24035">
    <property type="entry name" value="DUF7344"/>
    <property type="match status" value="1"/>
</dbReference>
<evidence type="ECO:0000313" key="4">
    <source>
        <dbReference type="Proteomes" id="UP000283805"/>
    </source>
</evidence>
<name>A0A419WPM9_9EURY</name>
<protein>
    <recommendedName>
        <fullName evidence="2">DUF7344 domain-containing protein</fullName>
    </recommendedName>
</protein>
<keyword evidence="1" id="KW-1133">Transmembrane helix</keyword>